<dbReference type="eggNOG" id="ENOG502QQMK">
    <property type="taxonomic scope" value="Eukaryota"/>
</dbReference>
<sequence length="339" mass="38604">MSKIGSVTVMSTNNDSDMRFELLSTIRYDPFASIWESNSGDDNGSSERPNTSYVYSGSEDVEDLKKLLVKGKLNSNNDSIETKMVDVFRRRFLFLRDHYERTTRAISKIGWNIPLDEHDLLEKLILALPTDLETDDIEKKMEMLLDGSTCYKMRLLVSNDGAVKIEAHELSKIEKPPTDLVAYFVETMLDGLLDEPKNLWDVFVNSRPIFPSFFTSFKTTYRNHYTEARNLMPVLSQEYYKSETKPSKMEILLYNENNQLMEGSITNAAIKKETADGKFIFVTPSLESGCLDGIMRKFLLNGGLIEEGCIDINDIKDGDTIIIFNAIMGCVRGTIRILQ</sequence>
<dbReference type="GO" id="GO:0008696">
    <property type="term" value="F:4-amino-4-deoxychorismate lyase activity"/>
    <property type="evidence" value="ECO:0007669"/>
    <property type="project" value="EnsemblFungi"/>
</dbReference>
<gene>
    <name evidence="2" type="ORF">Kpol_1067p10</name>
</gene>
<dbReference type="KEGG" id="vpo:Kpol_1067p10"/>
<dbReference type="PANTHER" id="PTHR42743">
    <property type="entry name" value="AMINO-ACID AMINOTRANSFERASE"/>
    <property type="match status" value="1"/>
</dbReference>
<dbReference type="SUPFAM" id="SSF56752">
    <property type="entry name" value="D-aminoacid aminotransferase-like PLP-dependent enzymes"/>
    <property type="match status" value="1"/>
</dbReference>
<proteinExistence type="inferred from homology"/>
<evidence type="ECO:0000256" key="1">
    <source>
        <dbReference type="ARBA" id="ARBA00009320"/>
    </source>
</evidence>
<evidence type="ECO:0008006" key="4">
    <source>
        <dbReference type="Google" id="ProtNLM"/>
    </source>
</evidence>
<dbReference type="FunCoup" id="A7TNV5">
    <property type="interactions" value="126"/>
</dbReference>
<dbReference type="InParanoid" id="A7TNV5"/>
<dbReference type="OMA" id="CYKMRVL"/>
<dbReference type="Proteomes" id="UP000000267">
    <property type="component" value="Unassembled WGS sequence"/>
</dbReference>
<dbReference type="EMBL" id="DS480435">
    <property type="protein sequence ID" value="EDO16038.1"/>
    <property type="molecule type" value="Genomic_DNA"/>
</dbReference>
<accession>A7TNV5</accession>
<organism evidence="3">
    <name type="scientific">Vanderwaltozyma polyspora (strain ATCC 22028 / DSM 70294 / BCRC 21397 / CBS 2163 / NBRC 10782 / NRRL Y-8283 / UCD 57-17)</name>
    <name type="common">Kluyveromyces polysporus</name>
    <dbReference type="NCBI Taxonomy" id="436907"/>
    <lineage>
        <taxon>Eukaryota</taxon>
        <taxon>Fungi</taxon>
        <taxon>Dikarya</taxon>
        <taxon>Ascomycota</taxon>
        <taxon>Saccharomycotina</taxon>
        <taxon>Saccharomycetes</taxon>
        <taxon>Saccharomycetales</taxon>
        <taxon>Saccharomycetaceae</taxon>
        <taxon>Vanderwaltozyma</taxon>
    </lineage>
</organism>
<dbReference type="InterPro" id="IPR001544">
    <property type="entry name" value="Aminotrans_IV"/>
</dbReference>
<dbReference type="RefSeq" id="XP_001643896.1">
    <property type="nucleotide sequence ID" value="XM_001643846.1"/>
</dbReference>
<protein>
    <recommendedName>
        <fullName evidence="4">Aminodeoxychorismate lyase</fullName>
    </recommendedName>
</protein>
<dbReference type="InterPro" id="IPR036038">
    <property type="entry name" value="Aminotransferase-like"/>
</dbReference>
<comment type="similarity">
    <text evidence="1">Belongs to the class-IV pyridoxal-phosphate-dependent aminotransferase family.</text>
</comment>
<dbReference type="Pfam" id="PF01063">
    <property type="entry name" value="Aminotran_4"/>
    <property type="match status" value="1"/>
</dbReference>
<dbReference type="PANTHER" id="PTHR42743:SF11">
    <property type="entry name" value="AMINODEOXYCHORISMATE LYASE"/>
    <property type="match status" value="1"/>
</dbReference>
<dbReference type="HOGENOM" id="CLU_020844_6_0_1"/>
<dbReference type="InterPro" id="IPR043132">
    <property type="entry name" value="BCAT-like_C"/>
</dbReference>
<evidence type="ECO:0000313" key="3">
    <source>
        <dbReference type="Proteomes" id="UP000000267"/>
    </source>
</evidence>
<dbReference type="PhylomeDB" id="A7TNV5"/>
<dbReference type="GeneID" id="5544168"/>
<dbReference type="Gene3D" id="3.20.10.10">
    <property type="entry name" value="D-amino Acid Aminotransferase, subunit A, domain 2"/>
    <property type="match status" value="1"/>
</dbReference>
<dbReference type="GO" id="GO:0046656">
    <property type="term" value="P:folic acid biosynthetic process"/>
    <property type="evidence" value="ECO:0007669"/>
    <property type="project" value="EnsemblFungi"/>
</dbReference>
<dbReference type="OrthoDB" id="5288718at2759"/>
<reference evidence="2 3" key="1">
    <citation type="journal article" date="2007" name="Proc. Natl. Acad. Sci. U.S.A.">
        <title>Independent sorting-out of thousands of duplicated gene pairs in two yeast species descended from a whole-genome duplication.</title>
        <authorList>
            <person name="Scannell D.R."/>
            <person name="Frank A.C."/>
            <person name="Conant G.C."/>
            <person name="Byrne K.P."/>
            <person name="Woolfit M."/>
            <person name="Wolfe K.H."/>
        </authorList>
    </citation>
    <scope>NUCLEOTIDE SEQUENCE [LARGE SCALE GENOMIC DNA]</scope>
    <source>
        <strain evidence="3">ATCC 22028 / DSM 70294 / BCRC 21397 / CBS 2163 / NBRC 10782 / NRRL Y-8283 / UCD 57-17</strain>
    </source>
</reference>
<evidence type="ECO:0000313" key="2">
    <source>
        <dbReference type="EMBL" id="EDO16038.1"/>
    </source>
</evidence>
<name>A7TNV5_VANPO</name>
<keyword evidence="3" id="KW-1185">Reference proteome</keyword>
<dbReference type="AlphaFoldDB" id="A7TNV5"/>
<dbReference type="STRING" id="436907.A7TNV5"/>
<dbReference type="InterPro" id="IPR050571">
    <property type="entry name" value="Class-IV_PLP-Dep_Aminotrnsfr"/>
</dbReference>